<gene>
    <name evidence="4" type="ORF">SIN8267_00160</name>
</gene>
<reference evidence="4" key="1">
    <citation type="submission" date="2021-12" db="EMBL/GenBank/DDBJ databases">
        <authorList>
            <person name="Rodrigo-Torres L."/>
            <person name="Arahal R. D."/>
            <person name="Lucena T."/>
        </authorList>
    </citation>
    <scope>NUCLEOTIDE SEQUENCE</scope>
    <source>
        <strain evidence="4">CECT 8267</strain>
    </source>
</reference>
<dbReference type="InterPro" id="IPR045038">
    <property type="entry name" value="AIG2-like"/>
</dbReference>
<dbReference type="InterPro" id="IPR009288">
    <property type="entry name" value="AIG2-like_dom"/>
</dbReference>
<proteinExistence type="predicted"/>
<accession>A0ABM9ABU7</accession>
<dbReference type="SUPFAM" id="SSF110857">
    <property type="entry name" value="Gamma-glutamyl cyclotransferase-like"/>
    <property type="match status" value="1"/>
</dbReference>
<evidence type="ECO:0000259" key="3">
    <source>
        <dbReference type="Pfam" id="PF06094"/>
    </source>
</evidence>
<dbReference type="EMBL" id="CAKLPX010000001">
    <property type="protein sequence ID" value="CAH0990077.1"/>
    <property type="molecule type" value="Genomic_DNA"/>
</dbReference>
<evidence type="ECO:0000313" key="5">
    <source>
        <dbReference type="Proteomes" id="UP000838100"/>
    </source>
</evidence>
<dbReference type="Gene3D" id="3.10.490.10">
    <property type="entry name" value="Gamma-glutamyl cyclotransferase-like"/>
    <property type="match status" value="1"/>
</dbReference>
<comment type="caution">
    <text evidence="4">The sequence shown here is derived from an EMBL/GenBank/DDBJ whole genome shotgun (WGS) entry which is preliminary data.</text>
</comment>
<dbReference type="RefSeq" id="WP_237442771.1">
    <property type="nucleotide sequence ID" value="NZ_CAKLPX010000001.1"/>
</dbReference>
<keyword evidence="1" id="KW-0808">Transferase</keyword>
<dbReference type="Pfam" id="PF06094">
    <property type="entry name" value="GGACT"/>
    <property type="match status" value="1"/>
</dbReference>
<name>A0ABM9ABU7_9GAMM</name>
<keyword evidence="5" id="KW-1185">Reference proteome</keyword>
<evidence type="ECO:0000256" key="2">
    <source>
        <dbReference type="ARBA" id="ARBA00030602"/>
    </source>
</evidence>
<dbReference type="CDD" id="cd06661">
    <property type="entry name" value="GGCT_like"/>
    <property type="match status" value="1"/>
</dbReference>
<dbReference type="PANTHER" id="PTHR31544">
    <property type="entry name" value="AIG2-LIKE PROTEIN D"/>
    <property type="match status" value="1"/>
</dbReference>
<feature type="domain" description="Gamma-glutamylcyclotransferase AIG2-like" evidence="3">
    <location>
        <begin position="4"/>
        <end position="109"/>
    </location>
</feature>
<dbReference type="Proteomes" id="UP000838100">
    <property type="component" value="Unassembled WGS sequence"/>
</dbReference>
<evidence type="ECO:0000256" key="1">
    <source>
        <dbReference type="ARBA" id="ARBA00022679"/>
    </source>
</evidence>
<dbReference type="InterPro" id="IPR036568">
    <property type="entry name" value="GGCT-like_sf"/>
</dbReference>
<protein>
    <recommendedName>
        <fullName evidence="2">Putative gamma-glutamylcyclotransferase</fullName>
    </recommendedName>
</protein>
<organism evidence="4 5">
    <name type="scientific">Sinobacterium norvegicum</name>
    <dbReference type="NCBI Taxonomy" id="1641715"/>
    <lineage>
        <taxon>Bacteria</taxon>
        <taxon>Pseudomonadati</taxon>
        <taxon>Pseudomonadota</taxon>
        <taxon>Gammaproteobacteria</taxon>
        <taxon>Cellvibrionales</taxon>
        <taxon>Spongiibacteraceae</taxon>
        <taxon>Sinobacterium</taxon>
    </lineage>
</organism>
<sequence length="146" mass="16246">MKKIFAYGLLQYPDLLNALIGKALPIASASLLDYRRRSIDHPAVSTIAMAVEEPGHRIEGVVISQVDAQSLAILDAFEMLDEGWYSRRSVTVQMDDGTEQQAELYCVGALAAGNIGGDWPEEQFYQANYQHYIEHIIPDFLQTLAS</sequence>
<dbReference type="InterPro" id="IPR013024">
    <property type="entry name" value="GGCT-like"/>
</dbReference>
<evidence type="ECO:0000313" key="4">
    <source>
        <dbReference type="EMBL" id="CAH0990077.1"/>
    </source>
</evidence>
<dbReference type="PANTHER" id="PTHR31544:SF2">
    <property type="entry name" value="AIG2-LIKE PROTEIN D"/>
    <property type="match status" value="1"/>
</dbReference>